<dbReference type="GO" id="GO:0003712">
    <property type="term" value="F:transcription coregulator activity"/>
    <property type="evidence" value="ECO:0007669"/>
    <property type="project" value="InterPro"/>
</dbReference>
<dbReference type="GO" id="GO:0006357">
    <property type="term" value="P:regulation of transcription by RNA polymerase II"/>
    <property type="evidence" value="ECO:0007669"/>
    <property type="project" value="InterPro"/>
</dbReference>
<comment type="caution">
    <text evidence="8">The sequence shown here is derived from an EMBL/GenBank/DDBJ whole genome shotgun (WGS) entry which is preliminary data.</text>
</comment>
<accession>A0AAV8VZ44</accession>
<feature type="compositionally biased region" description="Pro residues" evidence="7">
    <location>
        <begin position="236"/>
        <end position="247"/>
    </location>
</feature>
<name>A0AAV8VZ44_9CUCU</name>
<evidence type="ECO:0000256" key="7">
    <source>
        <dbReference type="SAM" id="MobiDB-lite"/>
    </source>
</evidence>
<comment type="similarity">
    <text evidence="2 6">Belongs to the Mediator complex subunit 17 family.</text>
</comment>
<evidence type="ECO:0000256" key="2">
    <source>
        <dbReference type="ARBA" id="ARBA00005635"/>
    </source>
</evidence>
<protein>
    <recommendedName>
        <fullName evidence="6">Mediator of RNA polymerase II transcription subunit 17</fullName>
    </recommendedName>
    <alternativeName>
        <fullName evidence="6">Mediator complex subunit 17</fullName>
    </alternativeName>
</protein>
<gene>
    <name evidence="6" type="primary">MED17</name>
    <name evidence="8" type="ORF">NQ315_002146</name>
</gene>
<keyword evidence="4 6" id="KW-0804">Transcription</keyword>
<evidence type="ECO:0000256" key="4">
    <source>
        <dbReference type="ARBA" id="ARBA00023163"/>
    </source>
</evidence>
<dbReference type="AlphaFoldDB" id="A0AAV8VZ44"/>
<comment type="subunit">
    <text evidence="6">Component of the Mediator complex.</text>
</comment>
<keyword evidence="5 6" id="KW-0539">Nucleus</keyword>
<evidence type="ECO:0000313" key="9">
    <source>
        <dbReference type="Proteomes" id="UP001159042"/>
    </source>
</evidence>
<comment type="function">
    <text evidence="6">Component of the Mediator complex, a coactivator involved in the regulated transcription of nearly all RNA polymerase II-dependent genes. Mediator functions as a bridge to convey information from gene-specific regulatory proteins to the basal RNA polymerase II transcription machinery. Mediator is recruited to promoters by direct interactions with regulatory proteins and serves as a scaffold for the assembly of a functional preinitiation complex with RNA polymerase II and the general transcription factors.</text>
</comment>
<dbReference type="EMBL" id="JANEYG010000017">
    <property type="protein sequence ID" value="KAJ8919525.1"/>
    <property type="molecule type" value="Genomic_DNA"/>
</dbReference>
<feature type="region of interest" description="Disordered" evidence="7">
    <location>
        <begin position="225"/>
        <end position="251"/>
    </location>
</feature>
<keyword evidence="9" id="KW-1185">Reference proteome</keyword>
<dbReference type="PANTHER" id="PTHR13114:SF7">
    <property type="entry name" value="MEDIATOR OF RNA POLYMERASE II TRANSCRIPTION SUBUNIT 17"/>
    <property type="match status" value="1"/>
</dbReference>
<reference evidence="8 9" key="1">
    <citation type="journal article" date="2023" name="Insect Mol. Biol.">
        <title>Genome sequencing provides insights into the evolution of gene families encoding plant cell wall-degrading enzymes in longhorned beetles.</title>
        <authorList>
            <person name="Shin N.R."/>
            <person name="Okamura Y."/>
            <person name="Kirsch R."/>
            <person name="Pauchet Y."/>
        </authorList>
    </citation>
    <scope>NUCLEOTIDE SEQUENCE [LARGE SCALE GENOMIC DNA]</scope>
    <source>
        <strain evidence="8">EAD_L_NR</strain>
    </source>
</reference>
<evidence type="ECO:0000256" key="3">
    <source>
        <dbReference type="ARBA" id="ARBA00023015"/>
    </source>
</evidence>
<dbReference type="PANTHER" id="PTHR13114">
    <property type="entry name" value="MEDIATOR OF RNA POLYMERASE II TRANSCRIPTION SUBUNIT 17"/>
    <property type="match status" value="1"/>
</dbReference>
<organism evidence="8 9">
    <name type="scientific">Exocentrus adspersus</name>
    <dbReference type="NCBI Taxonomy" id="1586481"/>
    <lineage>
        <taxon>Eukaryota</taxon>
        <taxon>Metazoa</taxon>
        <taxon>Ecdysozoa</taxon>
        <taxon>Arthropoda</taxon>
        <taxon>Hexapoda</taxon>
        <taxon>Insecta</taxon>
        <taxon>Pterygota</taxon>
        <taxon>Neoptera</taxon>
        <taxon>Endopterygota</taxon>
        <taxon>Coleoptera</taxon>
        <taxon>Polyphaga</taxon>
        <taxon>Cucujiformia</taxon>
        <taxon>Chrysomeloidea</taxon>
        <taxon>Cerambycidae</taxon>
        <taxon>Lamiinae</taxon>
        <taxon>Acanthocinini</taxon>
        <taxon>Exocentrus</taxon>
    </lineage>
</organism>
<dbReference type="GO" id="GO:0070847">
    <property type="term" value="C:core mediator complex"/>
    <property type="evidence" value="ECO:0007669"/>
    <property type="project" value="TreeGrafter"/>
</dbReference>
<dbReference type="InterPro" id="IPR019313">
    <property type="entry name" value="Mediator_Med17"/>
</dbReference>
<evidence type="ECO:0000256" key="5">
    <source>
        <dbReference type="ARBA" id="ARBA00023242"/>
    </source>
</evidence>
<keyword evidence="6" id="KW-0010">Activator</keyword>
<evidence type="ECO:0000313" key="8">
    <source>
        <dbReference type="EMBL" id="KAJ8919525.1"/>
    </source>
</evidence>
<evidence type="ECO:0000256" key="6">
    <source>
        <dbReference type="RuleBase" id="RU364140"/>
    </source>
</evidence>
<evidence type="ECO:0000256" key="1">
    <source>
        <dbReference type="ARBA" id="ARBA00004123"/>
    </source>
</evidence>
<sequence>MSYSVDISVEAPIENQIQEITYDGTEIYQPPLTISESLAKYAQKIDFSRVSDVDVKKEESNEDSKSDADSKDAFQSSLWPWDGVRNKLRSALQEVCVLADVLAIAKEKRYLVLDPVQQEPLETKPMVQIYARKKALAGNYICNSLTFLKLCIVGAANVLLAGAEKLKTSQNEAARNRTTMDFHIELLRLRQNWRLKKVSNTIIGDLSYRTAGSKYLQTGTFEVTKAEEEEKSSSPPSSPLPGGPAPVKPNSALRVSIPSELQGVAYIEVLCQKDQEDLCSANINLLGSGPPATNPDMHWQQKLEAAQNVLFCKELFNQLAKEAVQLQAPIPHMVVGNQIMATVLPGIQLIIGLCHSTTGDKKQQNPAPSKSDHDHVLEHSLHQLLREVHHKNTHIPFPHPATGPLGPSKKRMIAGPMAADRYELLEMTKTETLLEQIVKQAQHFIMRMRTEYVLDTIAKEIRDPLISSHWNTLNSPTQSCVKINISTHGYDAVCRTPLVIHVGEKSLKCICRDGKVMNMSYEPQELRDLIMCHINQHQILAVQALAKTMGWQALGNSNHLGTGSVEPLGNASSCLLSSPTGDRIIAVRCEPQAGTQVSVAHSPRSDFFPSRLVTERKWEHLGGQFRDVRLDKMEGRNFLHKMELLMASLTSNS</sequence>
<dbReference type="Pfam" id="PF10156">
    <property type="entry name" value="Med17"/>
    <property type="match status" value="1"/>
</dbReference>
<comment type="subcellular location">
    <subcellularLocation>
        <location evidence="1 6">Nucleus</location>
    </subcellularLocation>
</comment>
<dbReference type="Proteomes" id="UP001159042">
    <property type="component" value="Unassembled WGS sequence"/>
</dbReference>
<keyword evidence="3 6" id="KW-0805">Transcription regulation</keyword>
<dbReference type="GO" id="GO:0016592">
    <property type="term" value="C:mediator complex"/>
    <property type="evidence" value="ECO:0007669"/>
    <property type="project" value="InterPro"/>
</dbReference>
<proteinExistence type="inferred from homology"/>